<comment type="caution">
    <text evidence="2">The sequence shown here is derived from an EMBL/GenBank/DDBJ whole genome shotgun (WGS) entry which is preliminary data.</text>
</comment>
<protein>
    <submittedName>
        <fullName evidence="2">Uncharacterized protein</fullName>
    </submittedName>
</protein>
<proteinExistence type="predicted"/>
<keyword evidence="1" id="KW-0812">Transmembrane</keyword>
<dbReference type="Proteomes" id="UP000625976">
    <property type="component" value="Unassembled WGS sequence"/>
</dbReference>
<name>A0A917GA87_9FLAO</name>
<feature type="transmembrane region" description="Helical" evidence="1">
    <location>
        <begin position="96"/>
        <end position="116"/>
    </location>
</feature>
<evidence type="ECO:0000313" key="2">
    <source>
        <dbReference type="EMBL" id="GGG32231.1"/>
    </source>
</evidence>
<gene>
    <name evidence="2" type="ORF">GCM10010976_00040</name>
</gene>
<evidence type="ECO:0000256" key="1">
    <source>
        <dbReference type="SAM" id="Phobius"/>
    </source>
</evidence>
<dbReference type="AlphaFoldDB" id="A0A917GA87"/>
<keyword evidence="3" id="KW-1185">Reference proteome</keyword>
<dbReference type="RefSeq" id="WP_188460618.1">
    <property type="nucleotide sequence ID" value="NZ_BMFQ01000001.1"/>
</dbReference>
<accession>A0A917GA87</accession>
<feature type="transmembrane region" description="Helical" evidence="1">
    <location>
        <begin position="54"/>
        <end position="76"/>
    </location>
</feature>
<organism evidence="2 3">
    <name type="scientific">Bizionia arctica</name>
    <dbReference type="NCBI Taxonomy" id="1495645"/>
    <lineage>
        <taxon>Bacteria</taxon>
        <taxon>Pseudomonadati</taxon>
        <taxon>Bacteroidota</taxon>
        <taxon>Flavobacteriia</taxon>
        <taxon>Flavobacteriales</taxon>
        <taxon>Flavobacteriaceae</taxon>
        <taxon>Bizionia</taxon>
    </lineage>
</organism>
<reference evidence="2" key="2">
    <citation type="submission" date="2020-09" db="EMBL/GenBank/DDBJ databases">
        <authorList>
            <person name="Sun Q."/>
            <person name="Zhou Y."/>
        </authorList>
    </citation>
    <scope>NUCLEOTIDE SEQUENCE</scope>
    <source>
        <strain evidence="2">CGMCC 1.12751</strain>
    </source>
</reference>
<keyword evidence="1" id="KW-1133">Transmembrane helix</keyword>
<sequence length="763" mass="90455">MKYIIEICVAIDIAILGIAYPIIVDKISNIGDKYNSNYLSELFNKEYPQRRLKYLDISTFKFTLYFNIFLFIFLILDLPPLFKTNISIIDNLIGNSAEILILLSTIILTIQFFIWLDKVMLFNGKPTTLLKKIIAKYNKFKNDDDIQKKYHLKTINEFSFFALNNSNNPDKHLQKTLVDFYYFEFKKNRTNYNNEIQGLEYPNELYEFVYDLCSSVVRKDNVQIPVLEHRAVSSWWILGESFDEIPISEKTYNWLWRNIITISKKEKYIRSHWSTAHQYLSHRLRPILEDYEWNAQEELITKNKDEVEKRRKERLVFLEFHYALGGLLLHKKLYKTIDYILNYTQSVPPSYELLPETMTDIFYWFEEFRNEFKRDKPVDIKYYFPELDNYGNSGKITYRISSYIVLLFIRQFSRNKHLTYQNFTSLPELPENILELNNWYDGLSYFEKCLEDVTQNHELLSETNFSDIVKTKKTEMFDFVYKLKENIIEKIGAEKLNAPLSKEKIKDFNEKTKNIINNAFKLYDNIFIPIDKKSKKSDLKLTVAGINTLFSKSAFTDKDIPNLNFDTVLASQISNGNIKRYIPNSFLIARTRRYLLNSDNIISGIEKLNININDYTIVGVNINDELSNKLSKYKTILTNIPSTQNQIRNTLFILKTKDLPSIEHRDLSEEEKEKFELKLIDDKLKLYTSVVELESEELKEKWKELTNPRDIEVNVRVTIAFLSLIIWKKDVDVVQINIENRYKEQGIPTDINEITPFEDNNCR</sequence>
<dbReference type="EMBL" id="BMFQ01000001">
    <property type="protein sequence ID" value="GGG32231.1"/>
    <property type="molecule type" value="Genomic_DNA"/>
</dbReference>
<keyword evidence="1" id="KW-0472">Membrane</keyword>
<reference evidence="2" key="1">
    <citation type="journal article" date="2014" name="Int. J. Syst. Evol. Microbiol.">
        <title>Complete genome sequence of Corynebacterium casei LMG S-19264T (=DSM 44701T), isolated from a smear-ripened cheese.</title>
        <authorList>
            <consortium name="US DOE Joint Genome Institute (JGI-PGF)"/>
            <person name="Walter F."/>
            <person name="Albersmeier A."/>
            <person name="Kalinowski J."/>
            <person name="Ruckert C."/>
        </authorList>
    </citation>
    <scope>NUCLEOTIDE SEQUENCE</scope>
    <source>
        <strain evidence="2">CGMCC 1.12751</strain>
    </source>
</reference>
<evidence type="ECO:0000313" key="3">
    <source>
        <dbReference type="Proteomes" id="UP000625976"/>
    </source>
</evidence>